<reference evidence="2" key="1">
    <citation type="submission" date="2021-02" db="EMBL/GenBank/DDBJ databases">
        <title>Genome sequence Cadophora malorum strain M34.</title>
        <authorList>
            <person name="Stefanovic E."/>
            <person name="Vu D."/>
            <person name="Scully C."/>
            <person name="Dijksterhuis J."/>
            <person name="Roader J."/>
            <person name="Houbraken J."/>
        </authorList>
    </citation>
    <scope>NUCLEOTIDE SEQUENCE</scope>
    <source>
        <strain evidence="2">M34</strain>
    </source>
</reference>
<feature type="compositionally biased region" description="Acidic residues" evidence="1">
    <location>
        <begin position="18"/>
        <end position="28"/>
    </location>
</feature>
<feature type="compositionally biased region" description="Acidic residues" evidence="1">
    <location>
        <begin position="107"/>
        <end position="117"/>
    </location>
</feature>
<accession>A0A8H7TC44</accession>
<dbReference type="OrthoDB" id="3599486at2759"/>
<dbReference type="AlphaFoldDB" id="A0A8H7TC44"/>
<dbReference type="Proteomes" id="UP000664132">
    <property type="component" value="Unassembled WGS sequence"/>
</dbReference>
<evidence type="ECO:0000256" key="1">
    <source>
        <dbReference type="SAM" id="MobiDB-lite"/>
    </source>
</evidence>
<evidence type="ECO:0000313" key="2">
    <source>
        <dbReference type="EMBL" id="KAG4416932.1"/>
    </source>
</evidence>
<comment type="caution">
    <text evidence="2">The sequence shown here is derived from an EMBL/GenBank/DDBJ whole genome shotgun (WGS) entry which is preliminary data.</text>
</comment>
<sequence>MNSSGASDTANNQGQDYDAMDIDIDMDANDNSTVQQSPRPDLAGPAEQISTSQKPRPATVARMLRPLVREIIEDAEEDMFYYGQRLQQLQANRAPAPVPALGPGTDSDSESDSESSPDLDHDTDMSEAPAPQGLLDQPCDFSKLNSDNEGSSLDEKPNASTPLTNADILSLALMSLEDGTIRSQTKKIRKRRTNVTSASDEDNNICTKAIRITRSNSVASRRQVGLPREIEEKRKLREIAHKRVMGEVKILKR</sequence>
<gene>
    <name evidence="2" type="ORF">IFR04_009942</name>
</gene>
<feature type="region of interest" description="Disordered" evidence="1">
    <location>
        <begin position="95"/>
        <end position="162"/>
    </location>
</feature>
<keyword evidence="3" id="KW-1185">Reference proteome</keyword>
<protein>
    <submittedName>
        <fullName evidence="2">Uncharacterized protein</fullName>
    </submittedName>
</protein>
<organism evidence="2 3">
    <name type="scientific">Cadophora malorum</name>
    <dbReference type="NCBI Taxonomy" id="108018"/>
    <lineage>
        <taxon>Eukaryota</taxon>
        <taxon>Fungi</taxon>
        <taxon>Dikarya</taxon>
        <taxon>Ascomycota</taxon>
        <taxon>Pezizomycotina</taxon>
        <taxon>Leotiomycetes</taxon>
        <taxon>Helotiales</taxon>
        <taxon>Ploettnerulaceae</taxon>
        <taxon>Cadophora</taxon>
    </lineage>
</organism>
<feature type="compositionally biased region" description="Polar residues" evidence="1">
    <location>
        <begin position="1"/>
        <end position="15"/>
    </location>
</feature>
<name>A0A8H7TC44_9HELO</name>
<proteinExistence type="predicted"/>
<evidence type="ECO:0000313" key="3">
    <source>
        <dbReference type="Proteomes" id="UP000664132"/>
    </source>
</evidence>
<dbReference type="EMBL" id="JAFJYH010000170">
    <property type="protein sequence ID" value="KAG4416932.1"/>
    <property type="molecule type" value="Genomic_DNA"/>
</dbReference>
<feature type="region of interest" description="Disordered" evidence="1">
    <location>
        <begin position="1"/>
        <end position="62"/>
    </location>
</feature>